<feature type="compositionally biased region" description="Polar residues" evidence="1">
    <location>
        <begin position="538"/>
        <end position="554"/>
    </location>
</feature>
<feature type="compositionally biased region" description="Basic and acidic residues" evidence="1">
    <location>
        <begin position="111"/>
        <end position="122"/>
    </location>
</feature>
<feature type="region of interest" description="Disordered" evidence="1">
    <location>
        <begin position="538"/>
        <end position="558"/>
    </location>
</feature>
<proteinExistence type="predicted"/>
<dbReference type="VEuPathDB" id="ToxoDB:cyc_01465"/>
<dbReference type="AlphaFoldDB" id="A0A1D3CR28"/>
<feature type="region of interest" description="Disordered" evidence="1">
    <location>
        <begin position="327"/>
        <end position="373"/>
    </location>
</feature>
<evidence type="ECO:0000256" key="2">
    <source>
        <dbReference type="SAM" id="SignalP"/>
    </source>
</evidence>
<feature type="region of interest" description="Disordered" evidence="1">
    <location>
        <begin position="219"/>
        <end position="299"/>
    </location>
</feature>
<feature type="chain" id="PRO_5008913826" evidence="2">
    <location>
        <begin position="17"/>
        <end position="635"/>
    </location>
</feature>
<name>A0A1D3CR28_9EIME</name>
<evidence type="ECO:0000313" key="4">
    <source>
        <dbReference type="Proteomes" id="UP000095192"/>
    </source>
</evidence>
<sequence>MSRINLSLFSLPAVSASVPVSPSCFLLPHRGGVSPDSAPSSLERICAPLSSKTAASLDQSKEYPEAQARLALAPGSSACVPKTSRVRTETDARMGACDTGPETPTRRTNYRRKEESASREPCEAEEEAMLLAASLLSRAAHRLEVFGAEKQRFLAEKEAKIRRQREAAERRELFQVSVHTAASTRGCGEGGGHGDTGVGEQAATWEAWRRPLEGDSFLDCSENVGDNDRIAAEPPRSKGVTSLPVQASRRSTVSPPPRCLIPQKDASGPSSRKSRRRSVRFREAEAENTGGPQEEQAEVPEQKTFAMQLHHLQRQHLKKLHRQRLLAQKRQEEEARACLPSGDTVYPSSGDRGSETATGEVSRDASGSSSGRCFTRHSIRRKTAALFKEGVRQGVFVGATAAALREQIGSVLYESPSSSARAAAEARECTFRPRINQTHKPSRVDKIPWWERLHAEARRILKEEAARNDPARKETEVEGRCKPLHPDHLSLLLGVPQTSLLARLTQSCVGENAGVVGIRGTGEMVGFATAVQRTGTCNRSNTGISKNSSHSTSRQMKRPVGKFAASSFSVYENSLRSRTADDNRCRVGQFAPADGRALLMRRKQSVVTLWLDMTAFGLIICVCDTGAGEREECCL</sequence>
<reference evidence="3 4" key="1">
    <citation type="journal article" date="2016" name="BMC Genomics">
        <title>Comparative genomics reveals Cyclospora cayetanensis possesses coccidia-like metabolism and invasion components but unique surface antigens.</title>
        <authorList>
            <person name="Liu S."/>
            <person name="Wang L."/>
            <person name="Zheng H."/>
            <person name="Xu Z."/>
            <person name="Roellig D.M."/>
            <person name="Li N."/>
            <person name="Frace M.A."/>
            <person name="Tang K."/>
            <person name="Arrowood M.J."/>
            <person name="Moss D.M."/>
            <person name="Zhang L."/>
            <person name="Feng Y."/>
            <person name="Xiao L."/>
        </authorList>
    </citation>
    <scope>NUCLEOTIDE SEQUENCE [LARGE SCALE GENOMIC DNA]</scope>
    <source>
        <strain evidence="3 4">CHN_HEN01</strain>
    </source>
</reference>
<evidence type="ECO:0000313" key="3">
    <source>
        <dbReference type="EMBL" id="OEH73647.1"/>
    </source>
</evidence>
<accession>A0A1D3CR28</accession>
<protein>
    <submittedName>
        <fullName evidence="3">Uncharacterized protein</fullName>
    </submittedName>
</protein>
<dbReference type="InParanoid" id="A0A1D3CR28"/>
<keyword evidence="2" id="KW-0732">Signal</keyword>
<feature type="signal peptide" evidence="2">
    <location>
        <begin position="1"/>
        <end position="16"/>
    </location>
</feature>
<dbReference type="EMBL" id="JROU02002259">
    <property type="protein sequence ID" value="OEH73647.1"/>
    <property type="molecule type" value="Genomic_DNA"/>
</dbReference>
<feature type="compositionally biased region" description="Polar residues" evidence="1">
    <location>
        <begin position="355"/>
        <end position="372"/>
    </location>
</feature>
<dbReference type="Proteomes" id="UP000095192">
    <property type="component" value="Unassembled WGS sequence"/>
</dbReference>
<keyword evidence="4" id="KW-1185">Reference proteome</keyword>
<gene>
    <name evidence="3" type="ORF">cyc_01465</name>
</gene>
<evidence type="ECO:0000256" key="1">
    <source>
        <dbReference type="SAM" id="MobiDB-lite"/>
    </source>
</evidence>
<feature type="compositionally biased region" description="Polar residues" evidence="1">
    <location>
        <begin position="239"/>
        <end position="253"/>
    </location>
</feature>
<feature type="region of interest" description="Disordered" evidence="1">
    <location>
        <begin position="81"/>
        <end position="122"/>
    </location>
</feature>
<organism evidence="3 4">
    <name type="scientific">Cyclospora cayetanensis</name>
    <dbReference type="NCBI Taxonomy" id="88456"/>
    <lineage>
        <taxon>Eukaryota</taxon>
        <taxon>Sar</taxon>
        <taxon>Alveolata</taxon>
        <taxon>Apicomplexa</taxon>
        <taxon>Conoidasida</taxon>
        <taxon>Coccidia</taxon>
        <taxon>Eucoccidiorida</taxon>
        <taxon>Eimeriorina</taxon>
        <taxon>Eimeriidae</taxon>
        <taxon>Cyclospora</taxon>
    </lineage>
</organism>
<comment type="caution">
    <text evidence="3">The sequence shown here is derived from an EMBL/GenBank/DDBJ whole genome shotgun (WGS) entry which is preliminary data.</text>
</comment>